<dbReference type="Proteomes" id="UP001642360">
    <property type="component" value="Unassembled WGS sequence"/>
</dbReference>
<keyword evidence="3" id="KW-1185">Reference proteome</keyword>
<evidence type="ECO:0000313" key="2">
    <source>
        <dbReference type="EMBL" id="CAK9164098.1"/>
    </source>
</evidence>
<name>A0ABC8TAQ1_9AQUA</name>
<dbReference type="EMBL" id="CAUOFW020004169">
    <property type="protein sequence ID" value="CAK9164098.1"/>
    <property type="molecule type" value="Genomic_DNA"/>
</dbReference>
<comment type="caution">
    <text evidence="2">The sequence shown here is derived from an EMBL/GenBank/DDBJ whole genome shotgun (WGS) entry which is preliminary data.</text>
</comment>
<accession>A0ABC8TAQ1</accession>
<dbReference type="AlphaFoldDB" id="A0ABC8TAQ1"/>
<reference evidence="2 3" key="1">
    <citation type="submission" date="2024-02" db="EMBL/GenBank/DDBJ databases">
        <authorList>
            <person name="Vignale AGUSTIN F."/>
            <person name="Sosa J E."/>
            <person name="Modenutti C."/>
        </authorList>
    </citation>
    <scope>NUCLEOTIDE SEQUENCE [LARGE SCALE GENOMIC DNA]</scope>
</reference>
<proteinExistence type="predicted"/>
<sequence>MVAGIRQETAVFLLDSWYPWILLKPLICGKAFGSENRVFLLLGFGEYGWNLLSKHAAQCTFLCGGMDRRGRYIANGTSGLIIPSFFKLWSKFMFQVIQKLKGISAVGRSRPVGDFPKAPFDHSYVRNTDTKNKTRLRAEKMKKVNGFIRI</sequence>
<protein>
    <submittedName>
        <fullName evidence="2">Uncharacterized protein</fullName>
    </submittedName>
</protein>
<evidence type="ECO:0000313" key="1">
    <source>
        <dbReference type="EMBL" id="CAK9155061.1"/>
    </source>
</evidence>
<organism evidence="2 3">
    <name type="scientific">Ilex paraguariensis</name>
    <name type="common">yerba mate</name>
    <dbReference type="NCBI Taxonomy" id="185542"/>
    <lineage>
        <taxon>Eukaryota</taxon>
        <taxon>Viridiplantae</taxon>
        <taxon>Streptophyta</taxon>
        <taxon>Embryophyta</taxon>
        <taxon>Tracheophyta</taxon>
        <taxon>Spermatophyta</taxon>
        <taxon>Magnoliopsida</taxon>
        <taxon>eudicotyledons</taxon>
        <taxon>Gunneridae</taxon>
        <taxon>Pentapetalae</taxon>
        <taxon>asterids</taxon>
        <taxon>campanulids</taxon>
        <taxon>Aquifoliales</taxon>
        <taxon>Aquifoliaceae</taxon>
        <taxon>Ilex</taxon>
    </lineage>
</organism>
<gene>
    <name evidence="1" type="ORF">ILEXP_LOCUS23452</name>
    <name evidence="2" type="ORF">ILEXP_LOCUS33194</name>
</gene>
<evidence type="ECO:0000313" key="3">
    <source>
        <dbReference type="Proteomes" id="UP001642360"/>
    </source>
</evidence>
<dbReference type="EMBL" id="CAUOFW020002631">
    <property type="protein sequence ID" value="CAK9155061.1"/>
    <property type="molecule type" value="Genomic_DNA"/>
</dbReference>